<name>A0A3R6ZWV4_APHAT</name>
<dbReference type="Proteomes" id="UP000286510">
    <property type="component" value="Unassembled WGS sequence"/>
</dbReference>
<feature type="non-terminal residue" evidence="2">
    <location>
        <position position="76"/>
    </location>
</feature>
<proteinExistence type="predicted"/>
<protein>
    <submittedName>
        <fullName evidence="2">Uncharacterized protein</fullName>
    </submittedName>
</protein>
<accession>A0A3R6ZWV4</accession>
<feature type="signal peptide" evidence="1">
    <location>
        <begin position="1"/>
        <end position="21"/>
    </location>
</feature>
<organism evidence="2 3">
    <name type="scientific">Aphanomyces astaci</name>
    <name type="common">Crayfish plague agent</name>
    <dbReference type="NCBI Taxonomy" id="112090"/>
    <lineage>
        <taxon>Eukaryota</taxon>
        <taxon>Sar</taxon>
        <taxon>Stramenopiles</taxon>
        <taxon>Oomycota</taxon>
        <taxon>Saprolegniomycetes</taxon>
        <taxon>Saprolegniales</taxon>
        <taxon>Verrucalvaceae</taxon>
        <taxon>Aphanomyces</taxon>
    </lineage>
</organism>
<reference evidence="2 3" key="1">
    <citation type="submission" date="2018-08" db="EMBL/GenBank/DDBJ databases">
        <title>Aphanomyces genome sequencing and annotation.</title>
        <authorList>
            <person name="Minardi D."/>
            <person name="Oidtmann B."/>
            <person name="Van Der Giezen M."/>
            <person name="Studholme D.J."/>
        </authorList>
    </citation>
    <scope>NUCLEOTIDE SEQUENCE [LARGE SCALE GENOMIC DNA]</scope>
    <source>
        <strain evidence="2 3">FDL457</strain>
    </source>
</reference>
<comment type="caution">
    <text evidence="2">The sequence shown here is derived from an EMBL/GenBank/DDBJ whole genome shotgun (WGS) entry which is preliminary data.</text>
</comment>
<evidence type="ECO:0000313" key="3">
    <source>
        <dbReference type="Proteomes" id="UP000286510"/>
    </source>
</evidence>
<dbReference type="AlphaFoldDB" id="A0A3R6ZWV4"/>
<dbReference type="EMBL" id="QUTF01018147">
    <property type="protein sequence ID" value="RHZ02832.1"/>
    <property type="molecule type" value="Genomic_DNA"/>
</dbReference>
<evidence type="ECO:0000313" key="2">
    <source>
        <dbReference type="EMBL" id="RHZ02832.1"/>
    </source>
</evidence>
<keyword evidence="1" id="KW-0732">Signal</keyword>
<feature type="chain" id="PRO_5018567497" evidence="1">
    <location>
        <begin position="22"/>
        <end position="76"/>
    </location>
</feature>
<evidence type="ECO:0000256" key="1">
    <source>
        <dbReference type="SAM" id="SignalP"/>
    </source>
</evidence>
<gene>
    <name evidence="2" type="ORF">DYB26_012555</name>
</gene>
<sequence length="76" mass="8194">MFGAYRVVLLAAATIVAITTAIDVKNKRYCQVLFVRNLNGSTIADVYNTFGLNDCPAPIWSTITPTNAKDNSSLAV</sequence>